<feature type="domain" description="VWA-like" evidence="2">
    <location>
        <begin position="265"/>
        <end position="386"/>
    </location>
</feature>
<dbReference type="Pfam" id="PF09967">
    <property type="entry name" value="DUF2201"/>
    <property type="match status" value="1"/>
</dbReference>
<dbReference type="AlphaFoldDB" id="A0A2U1DCN1"/>
<feature type="region of interest" description="Disordered" evidence="1">
    <location>
        <begin position="154"/>
        <end position="175"/>
    </location>
</feature>
<dbReference type="Pfam" id="PF13203">
    <property type="entry name" value="DUF2201_N"/>
    <property type="match status" value="1"/>
</dbReference>
<sequence>MKSSTDKLLIIAIKTLLDVAPLYGSIIIHLPRQVTSELAVAFALGWNGQHWVLNYNPKYFDQYQTPDQMAQALAHQALHLIWQHPIRYCRASQSQTAIDWGTDIAVNQYLPNSLGELPGAITLQTVFENFKQMLPARADSQAYIQVLNDLLDNDDSQSDAKHGDSHQGWQEAGGQLAQAQTDLTNIMQQAQEDAKRAGRGEVPSDVLMQVQSLRPVRRSWRRMLSLALSQAPLSLKDTHARFNRRQPYRMDLPGRISRQSAQLWIFIDNSASVSSLEVASFLAYAQQIQKQLDGQIHFCRFDARVQPIDNIKNWQRQVGGGTAFQAIFDWLLAQHCQPKETVSVIFTDGAGEKQLDSYHFNRVYWVITAGGKLSINPVIGKVIQMEDQA</sequence>
<dbReference type="InterPro" id="IPR018698">
    <property type="entry name" value="VWA-like_dom"/>
</dbReference>
<dbReference type="OrthoDB" id="9809307at2"/>
<evidence type="ECO:0000313" key="4">
    <source>
        <dbReference type="EMBL" id="PVY85431.1"/>
    </source>
</evidence>
<organism evidence="4 5">
    <name type="scientific">Convivina intestini</name>
    <dbReference type="NCBI Taxonomy" id="1505726"/>
    <lineage>
        <taxon>Bacteria</taxon>
        <taxon>Bacillati</taxon>
        <taxon>Bacillota</taxon>
        <taxon>Bacilli</taxon>
        <taxon>Lactobacillales</taxon>
        <taxon>Lactobacillaceae</taxon>
        <taxon>Convivina</taxon>
    </lineage>
</organism>
<evidence type="ECO:0000259" key="3">
    <source>
        <dbReference type="Pfam" id="PF13203"/>
    </source>
</evidence>
<comment type="caution">
    <text evidence="4">The sequence shown here is derived from an EMBL/GenBank/DDBJ whole genome shotgun (WGS) entry which is preliminary data.</text>
</comment>
<dbReference type="PANTHER" id="PTHR38730:SF1">
    <property type="entry name" value="SLL7028 PROTEIN"/>
    <property type="match status" value="1"/>
</dbReference>
<reference evidence="4 5" key="1">
    <citation type="submission" date="2018-04" db="EMBL/GenBank/DDBJ databases">
        <title>Genomic Encyclopedia of Type Strains, Phase IV (KMG-IV): sequencing the most valuable type-strain genomes for metagenomic binning, comparative biology and taxonomic classification.</title>
        <authorList>
            <person name="Goeker M."/>
        </authorList>
    </citation>
    <scope>NUCLEOTIDE SEQUENCE [LARGE SCALE GENOMIC DNA]</scope>
    <source>
        <strain evidence="4 5">DSM 28795</strain>
    </source>
</reference>
<accession>A0A2U1DCN1</accession>
<evidence type="ECO:0000259" key="2">
    <source>
        <dbReference type="Pfam" id="PF09967"/>
    </source>
</evidence>
<dbReference type="Proteomes" id="UP000245433">
    <property type="component" value="Unassembled WGS sequence"/>
</dbReference>
<dbReference type="RefSeq" id="WP_089937952.1">
    <property type="nucleotide sequence ID" value="NZ_CAKOEX010000002.1"/>
</dbReference>
<dbReference type="InterPro" id="IPR036465">
    <property type="entry name" value="vWFA_dom_sf"/>
</dbReference>
<dbReference type="EMBL" id="QEKT01000002">
    <property type="protein sequence ID" value="PVY85431.1"/>
    <property type="molecule type" value="Genomic_DNA"/>
</dbReference>
<gene>
    <name evidence="4" type="ORF">C7384_102253</name>
</gene>
<dbReference type="InterPro" id="IPR025154">
    <property type="entry name" value="Put_metallopeptidase_dom"/>
</dbReference>
<name>A0A2U1DCN1_9LACO</name>
<evidence type="ECO:0000256" key="1">
    <source>
        <dbReference type="SAM" id="MobiDB-lite"/>
    </source>
</evidence>
<keyword evidence="5" id="KW-1185">Reference proteome</keyword>
<feature type="domain" description="Putative metallopeptidase" evidence="3">
    <location>
        <begin position="12"/>
        <end position="233"/>
    </location>
</feature>
<dbReference type="SUPFAM" id="SSF53300">
    <property type="entry name" value="vWA-like"/>
    <property type="match status" value="1"/>
</dbReference>
<protein>
    <submittedName>
        <fullName evidence="4">Putative metal-dependent peptidase</fullName>
    </submittedName>
</protein>
<evidence type="ECO:0000313" key="5">
    <source>
        <dbReference type="Proteomes" id="UP000245433"/>
    </source>
</evidence>
<proteinExistence type="predicted"/>
<dbReference type="PANTHER" id="PTHR38730">
    <property type="entry name" value="SLL7028 PROTEIN"/>
    <property type="match status" value="1"/>
</dbReference>